<dbReference type="EMBL" id="FOXF01000023">
    <property type="protein sequence ID" value="SFP43364.1"/>
    <property type="molecule type" value="Genomic_DNA"/>
</dbReference>
<feature type="signal peptide" evidence="1">
    <location>
        <begin position="1"/>
        <end position="20"/>
    </location>
</feature>
<organism evidence="2 3">
    <name type="scientific">Ruminobacter amylophilus</name>
    <dbReference type="NCBI Taxonomy" id="867"/>
    <lineage>
        <taxon>Bacteria</taxon>
        <taxon>Pseudomonadati</taxon>
        <taxon>Pseudomonadota</taxon>
        <taxon>Gammaproteobacteria</taxon>
        <taxon>Aeromonadales</taxon>
        <taxon>Succinivibrionaceae</taxon>
        <taxon>Ruminobacter</taxon>
    </lineage>
</organism>
<gene>
    <name evidence="2" type="ORF">SAMN02910344_01375</name>
</gene>
<keyword evidence="3" id="KW-1185">Reference proteome</keyword>
<dbReference type="RefSeq" id="WP_093142278.1">
    <property type="nucleotide sequence ID" value="NZ_FOXF01000023.1"/>
</dbReference>
<dbReference type="Proteomes" id="UP000243745">
    <property type="component" value="Unassembled WGS sequence"/>
</dbReference>
<dbReference type="AlphaFoldDB" id="A0A662ZIJ5"/>
<protein>
    <submittedName>
        <fullName evidence="2">Domain amino terminal to FKBP-type peptidyl-prolyl isomerase</fullName>
    </submittedName>
</protein>
<keyword evidence="2" id="KW-0413">Isomerase</keyword>
<accession>A0A662ZIJ5</accession>
<evidence type="ECO:0000256" key="1">
    <source>
        <dbReference type="SAM" id="SignalP"/>
    </source>
</evidence>
<sequence length="261" mass="29449">MRITALCFPFCLSLLAPAWADEIPQTDAVTGATENGDTVSVAPADEYQDTAEKLPADYVPSENMKKYTLEERVAMTIGYDLAMEIRDGTGQLKELGENINLQAVARGVNEYLDHPEDVDMEEADRVLAGYYESIRKKELFYNFNQYTGQVHHIKEQVARCFAEHGIEGYYDNCRNGMSGSGYMIPGATDFSTDLVKSTEVEVLRGDDNEENRQIFSVKLTVNEKSFGQPYNLIYDGFWNKTAGLFWRLSRKSTCFEAGLCR</sequence>
<evidence type="ECO:0000313" key="3">
    <source>
        <dbReference type="Proteomes" id="UP000243745"/>
    </source>
</evidence>
<proteinExistence type="predicted"/>
<dbReference type="GO" id="GO:0016853">
    <property type="term" value="F:isomerase activity"/>
    <property type="evidence" value="ECO:0007669"/>
    <property type="project" value="UniProtKB-KW"/>
</dbReference>
<evidence type="ECO:0000313" key="2">
    <source>
        <dbReference type="EMBL" id="SFP43364.1"/>
    </source>
</evidence>
<feature type="chain" id="PRO_5025058170" evidence="1">
    <location>
        <begin position="21"/>
        <end position="261"/>
    </location>
</feature>
<name>A0A662ZIJ5_9GAMM</name>
<keyword evidence="1" id="KW-0732">Signal</keyword>
<reference evidence="2 3" key="1">
    <citation type="submission" date="2016-10" db="EMBL/GenBank/DDBJ databases">
        <authorList>
            <person name="Varghese N."/>
            <person name="Submissions S."/>
        </authorList>
    </citation>
    <scope>NUCLEOTIDE SEQUENCE [LARGE SCALE GENOMIC DNA]</scope>
    <source>
        <strain evidence="2 3">DSM 1361</strain>
    </source>
</reference>